<proteinExistence type="predicted"/>
<organism evidence="1">
    <name type="scientific">Oryza glumipatula</name>
    <dbReference type="NCBI Taxonomy" id="40148"/>
    <lineage>
        <taxon>Eukaryota</taxon>
        <taxon>Viridiplantae</taxon>
        <taxon>Streptophyta</taxon>
        <taxon>Embryophyta</taxon>
        <taxon>Tracheophyta</taxon>
        <taxon>Spermatophyta</taxon>
        <taxon>Magnoliopsida</taxon>
        <taxon>Liliopsida</taxon>
        <taxon>Poales</taxon>
        <taxon>Poaceae</taxon>
        <taxon>BOP clade</taxon>
        <taxon>Oryzoideae</taxon>
        <taxon>Oryzeae</taxon>
        <taxon>Oryzinae</taxon>
        <taxon>Oryza</taxon>
    </lineage>
</organism>
<dbReference type="Gramene" id="OGLUM07G11630.1">
    <property type="protein sequence ID" value="OGLUM07G11630.1"/>
    <property type="gene ID" value="OGLUM07G11630"/>
</dbReference>
<evidence type="ECO:0000313" key="1">
    <source>
        <dbReference type="EnsemblPlants" id="OGLUM07G11630.1"/>
    </source>
</evidence>
<dbReference type="AlphaFoldDB" id="A0A0E0AIZ9"/>
<keyword evidence="2" id="KW-1185">Reference proteome</keyword>
<reference evidence="1" key="1">
    <citation type="submission" date="2015-04" db="UniProtKB">
        <authorList>
            <consortium name="EnsemblPlants"/>
        </authorList>
    </citation>
    <scope>IDENTIFICATION</scope>
</reference>
<sequence>MAASDRAGCRIRIPQPHGGRIRWAAIVGRRPRRPVVRWEGQQSAIEGGLGEDGFRRSMMVASVARVKVDLTQETTDPNVPLAKKAKKCSSEVWSHSDMYEKKTVGYDGTEIVELWEKGKKYSYTSRCESNSAQQYFGVT</sequence>
<name>A0A0E0AIZ9_9ORYZ</name>
<dbReference type="EnsemblPlants" id="OGLUM07G11630.1">
    <property type="protein sequence ID" value="OGLUM07G11630.1"/>
    <property type="gene ID" value="OGLUM07G11630"/>
</dbReference>
<protein>
    <submittedName>
        <fullName evidence="1">Uncharacterized protein</fullName>
    </submittedName>
</protein>
<accession>A0A0E0AIZ9</accession>
<dbReference type="Proteomes" id="UP000026961">
    <property type="component" value="Chromosome 7"/>
</dbReference>
<dbReference type="HOGENOM" id="CLU_1848237_0_0_1"/>
<evidence type="ECO:0000313" key="2">
    <source>
        <dbReference type="Proteomes" id="UP000026961"/>
    </source>
</evidence>
<reference evidence="1" key="2">
    <citation type="submission" date="2018-05" db="EMBL/GenBank/DDBJ databases">
        <title>OgluRS3 (Oryza glumaepatula Reference Sequence Version 3).</title>
        <authorList>
            <person name="Zhang J."/>
            <person name="Kudrna D."/>
            <person name="Lee S."/>
            <person name="Talag J."/>
            <person name="Welchert J."/>
            <person name="Wing R.A."/>
        </authorList>
    </citation>
    <scope>NUCLEOTIDE SEQUENCE [LARGE SCALE GENOMIC DNA]</scope>
</reference>